<name>A0ABW6SA47_9NOCA</name>
<gene>
    <name evidence="7" type="ORF">ACFYXQ_31380</name>
</gene>
<dbReference type="PANTHER" id="PTHR30055:SF175">
    <property type="entry name" value="HTH-TYPE TRANSCRIPTIONAL REPRESSOR KSTR2"/>
    <property type="match status" value="1"/>
</dbReference>
<sequence length="207" mass="23291">MSGAAAVTGGRVRREDRRAQILAEAIRIIGRRGYYGFSVQELADGCGLTVAGVLHHVGTKEKLLIALLEERDRRDTEAVIEQLEQELGRAPTVADARRALRTVVARNRTQPEIVRLHTMLRSESLYREHPAHEYFRNRETQVLDAFTRLVEGLGLPGEPRSVARHLIATMTGLEEQWLRSPDDIDLVAEWDQAVARILPASSEARIR</sequence>
<accession>A0ABW6SA47</accession>
<dbReference type="EMBL" id="JBIAQY010000013">
    <property type="protein sequence ID" value="MFF3572285.1"/>
    <property type="molecule type" value="Genomic_DNA"/>
</dbReference>
<keyword evidence="2" id="KW-0805">Transcription regulation</keyword>
<organism evidence="7 8">
    <name type="scientific">Nocardia jiangxiensis</name>
    <dbReference type="NCBI Taxonomy" id="282685"/>
    <lineage>
        <taxon>Bacteria</taxon>
        <taxon>Bacillati</taxon>
        <taxon>Actinomycetota</taxon>
        <taxon>Actinomycetes</taxon>
        <taxon>Mycobacteriales</taxon>
        <taxon>Nocardiaceae</taxon>
        <taxon>Nocardia</taxon>
    </lineage>
</organism>
<evidence type="ECO:0000256" key="3">
    <source>
        <dbReference type="ARBA" id="ARBA00023125"/>
    </source>
</evidence>
<reference evidence="7 8" key="1">
    <citation type="submission" date="2024-10" db="EMBL/GenBank/DDBJ databases">
        <title>The Natural Products Discovery Center: Release of the First 8490 Sequenced Strains for Exploring Actinobacteria Biosynthetic Diversity.</title>
        <authorList>
            <person name="Kalkreuter E."/>
            <person name="Kautsar S.A."/>
            <person name="Yang D."/>
            <person name="Bader C.D."/>
            <person name="Teijaro C.N."/>
            <person name="Fluegel L."/>
            <person name="Davis C.M."/>
            <person name="Simpson J.R."/>
            <person name="Lauterbach L."/>
            <person name="Steele A.D."/>
            <person name="Gui C."/>
            <person name="Meng S."/>
            <person name="Li G."/>
            <person name="Viehrig K."/>
            <person name="Ye F."/>
            <person name="Su P."/>
            <person name="Kiefer A.F."/>
            <person name="Nichols A."/>
            <person name="Cepeda A.J."/>
            <person name="Yan W."/>
            <person name="Fan B."/>
            <person name="Jiang Y."/>
            <person name="Adhikari A."/>
            <person name="Zheng C.-J."/>
            <person name="Schuster L."/>
            <person name="Cowan T.M."/>
            <person name="Smanski M.J."/>
            <person name="Chevrette M.G."/>
            <person name="De Carvalho L.P.S."/>
            <person name="Shen B."/>
        </authorList>
    </citation>
    <scope>NUCLEOTIDE SEQUENCE [LARGE SCALE GENOMIC DNA]</scope>
    <source>
        <strain evidence="7 8">NPDC002593</strain>
    </source>
</reference>
<evidence type="ECO:0000256" key="4">
    <source>
        <dbReference type="ARBA" id="ARBA00023163"/>
    </source>
</evidence>
<feature type="DNA-binding region" description="H-T-H motif" evidence="5">
    <location>
        <begin position="38"/>
        <end position="57"/>
    </location>
</feature>
<evidence type="ECO:0000256" key="2">
    <source>
        <dbReference type="ARBA" id="ARBA00023015"/>
    </source>
</evidence>
<evidence type="ECO:0000313" key="8">
    <source>
        <dbReference type="Proteomes" id="UP001601992"/>
    </source>
</evidence>
<evidence type="ECO:0000256" key="1">
    <source>
        <dbReference type="ARBA" id="ARBA00022491"/>
    </source>
</evidence>
<dbReference type="Pfam" id="PF00440">
    <property type="entry name" value="TetR_N"/>
    <property type="match status" value="1"/>
</dbReference>
<dbReference type="SUPFAM" id="SSF48498">
    <property type="entry name" value="Tetracyclin repressor-like, C-terminal domain"/>
    <property type="match status" value="1"/>
</dbReference>
<keyword evidence="3 5" id="KW-0238">DNA-binding</keyword>
<dbReference type="InterPro" id="IPR050109">
    <property type="entry name" value="HTH-type_TetR-like_transc_reg"/>
</dbReference>
<dbReference type="InterPro" id="IPR001647">
    <property type="entry name" value="HTH_TetR"/>
</dbReference>
<dbReference type="Gene3D" id="1.10.357.10">
    <property type="entry name" value="Tetracycline Repressor, domain 2"/>
    <property type="match status" value="1"/>
</dbReference>
<dbReference type="InterPro" id="IPR009057">
    <property type="entry name" value="Homeodomain-like_sf"/>
</dbReference>
<keyword evidence="1" id="KW-0678">Repressor</keyword>
<evidence type="ECO:0000256" key="5">
    <source>
        <dbReference type="PROSITE-ProRule" id="PRU00335"/>
    </source>
</evidence>
<keyword evidence="4" id="KW-0804">Transcription</keyword>
<dbReference type="PROSITE" id="PS50977">
    <property type="entry name" value="HTH_TETR_2"/>
    <property type="match status" value="1"/>
</dbReference>
<evidence type="ECO:0000313" key="7">
    <source>
        <dbReference type="EMBL" id="MFF3572285.1"/>
    </source>
</evidence>
<feature type="domain" description="HTH tetR-type" evidence="6">
    <location>
        <begin position="15"/>
        <end position="75"/>
    </location>
</feature>
<protein>
    <submittedName>
        <fullName evidence="7">TetR/AcrR family transcriptional regulator</fullName>
    </submittedName>
</protein>
<evidence type="ECO:0000259" key="6">
    <source>
        <dbReference type="PROSITE" id="PS50977"/>
    </source>
</evidence>
<comment type="caution">
    <text evidence="7">The sequence shown here is derived from an EMBL/GenBank/DDBJ whole genome shotgun (WGS) entry which is preliminary data.</text>
</comment>
<dbReference type="RefSeq" id="WP_051193224.1">
    <property type="nucleotide sequence ID" value="NZ_JBIAQY010000013.1"/>
</dbReference>
<dbReference type="PANTHER" id="PTHR30055">
    <property type="entry name" value="HTH-TYPE TRANSCRIPTIONAL REGULATOR RUTR"/>
    <property type="match status" value="1"/>
</dbReference>
<dbReference type="InterPro" id="IPR036271">
    <property type="entry name" value="Tet_transcr_reg_TetR-rel_C_sf"/>
</dbReference>
<dbReference type="Proteomes" id="UP001601992">
    <property type="component" value="Unassembled WGS sequence"/>
</dbReference>
<dbReference type="SUPFAM" id="SSF46689">
    <property type="entry name" value="Homeodomain-like"/>
    <property type="match status" value="1"/>
</dbReference>
<proteinExistence type="predicted"/>
<keyword evidence="8" id="KW-1185">Reference proteome</keyword>